<evidence type="ECO:0000313" key="1">
    <source>
        <dbReference type="EMBL" id="DAZ97385.1"/>
    </source>
</evidence>
<protein>
    <submittedName>
        <fullName evidence="1">Uncharacterized protein</fullName>
    </submittedName>
</protein>
<dbReference type="EMBL" id="DAKRPA010000137">
    <property type="protein sequence ID" value="DAZ97385.1"/>
    <property type="molecule type" value="Genomic_DNA"/>
</dbReference>
<gene>
    <name evidence="1" type="ORF">N0F65_003408</name>
</gene>
<dbReference type="Proteomes" id="UP001146120">
    <property type="component" value="Unassembled WGS sequence"/>
</dbReference>
<name>A0AAV2YR28_9STRA</name>
<dbReference type="AlphaFoldDB" id="A0AAV2YR28"/>
<reference evidence="1" key="1">
    <citation type="submission" date="2022-11" db="EMBL/GenBank/DDBJ databases">
        <authorList>
            <person name="Morgan W.R."/>
            <person name="Tartar A."/>
        </authorList>
    </citation>
    <scope>NUCLEOTIDE SEQUENCE</scope>
    <source>
        <strain evidence="1">ARSEF 373</strain>
    </source>
</reference>
<proteinExistence type="predicted"/>
<keyword evidence="2" id="KW-1185">Reference proteome</keyword>
<accession>A0AAV2YR28</accession>
<comment type="caution">
    <text evidence="1">The sequence shown here is derived from an EMBL/GenBank/DDBJ whole genome shotgun (WGS) entry which is preliminary data.</text>
</comment>
<reference evidence="1" key="2">
    <citation type="journal article" date="2023" name="Microbiol Resour">
        <title>Decontamination and Annotation of the Draft Genome Sequence of the Oomycete Lagenidium giganteum ARSEF 373.</title>
        <authorList>
            <person name="Morgan W.R."/>
            <person name="Tartar A."/>
        </authorList>
    </citation>
    <scope>NUCLEOTIDE SEQUENCE</scope>
    <source>
        <strain evidence="1">ARSEF 373</strain>
    </source>
</reference>
<evidence type="ECO:0000313" key="2">
    <source>
        <dbReference type="Proteomes" id="UP001146120"/>
    </source>
</evidence>
<organism evidence="1 2">
    <name type="scientific">Lagenidium giganteum</name>
    <dbReference type="NCBI Taxonomy" id="4803"/>
    <lineage>
        <taxon>Eukaryota</taxon>
        <taxon>Sar</taxon>
        <taxon>Stramenopiles</taxon>
        <taxon>Oomycota</taxon>
        <taxon>Peronosporomycetes</taxon>
        <taxon>Pythiales</taxon>
        <taxon>Pythiaceae</taxon>
    </lineage>
</organism>
<sequence length="400" mass="45427">MFTAVAEDNVSVQLAQAELWAYKYDTLSVPPRALAQALNESAYPPCVLYREACSDQDSLPLRTVFFMLDELIDAIDLQLPGDNPTNVAPLVFSTKSAWIDRIHHVLVSPFSTTLHHGLHHAYHFAAGDDRALRLCAPSEPHPQKHSTRYRRPFFCTLLLPWNCSDNDIGRPLPIWSHIAIRCADLQREHPDLQLDLTVLATQRTSTTRINWDAFVRPEVYLRSTALDITTWIRGRRCARSDNSTSDRTDASEQCETVLVSDYRYELESVDHNATEWRGMTGVLRIFGQVYVWVRLVLLFVAAYKTRIAESGAVNWSFGALLTRTLRTFLLIPAQALVFGSWPPVLAHAIAHAIDGCVIHLSNDNFWATLNGAQQDDVWKHIVAMTIQMRNSWYITLVLQF</sequence>